<dbReference type="GO" id="GO:0016209">
    <property type="term" value="F:antioxidant activity"/>
    <property type="evidence" value="ECO:0007669"/>
    <property type="project" value="InterPro"/>
</dbReference>
<evidence type="ECO:0000259" key="2">
    <source>
        <dbReference type="PROSITE" id="PS51352"/>
    </source>
</evidence>
<sequence length="173" mass="20006">MDLQVGDLAPNFYLPSVQGDNFLFENQLEKYKGSWHLIVFFRGSWSASCIEQLTAYEQVKEQWAKENLRIIAISSDNLDDLKRMAHEEPFTFPILSDEFFSVIDAFGVYKQTRTVKEELSVPHNEPAHYLINEEGKIVYIQKQSAPFGRPLPRDLRRTVGYLKKAKTNSTSQN</sequence>
<dbReference type="RefSeq" id="WP_115824653.1">
    <property type="nucleotide sequence ID" value="NZ_QUAE01000019.1"/>
</dbReference>
<comment type="caution">
    <text evidence="3">The sequence shown here is derived from an EMBL/GenBank/DDBJ whole genome shotgun (WGS) entry which is preliminary data.</text>
</comment>
<keyword evidence="1" id="KW-1015">Disulfide bond</keyword>
<dbReference type="InterPro" id="IPR000866">
    <property type="entry name" value="AhpC/TSA"/>
</dbReference>
<dbReference type="AlphaFoldDB" id="A0A3E0J2L8"/>
<organism evidence="3 4">
    <name type="scientific">Halobacillus trueperi</name>
    <dbReference type="NCBI Taxonomy" id="156205"/>
    <lineage>
        <taxon>Bacteria</taxon>
        <taxon>Bacillati</taxon>
        <taxon>Bacillota</taxon>
        <taxon>Bacilli</taxon>
        <taxon>Bacillales</taxon>
        <taxon>Bacillaceae</taxon>
        <taxon>Halobacillus</taxon>
    </lineage>
</organism>
<dbReference type="EMBL" id="QUAE01000019">
    <property type="protein sequence ID" value="REJ07152.1"/>
    <property type="molecule type" value="Genomic_DNA"/>
</dbReference>
<feature type="domain" description="Thioredoxin" evidence="2">
    <location>
        <begin position="3"/>
        <end position="164"/>
    </location>
</feature>
<protein>
    <submittedName>
        <fullName evidence="3">Peroxiredoxin</fullName>
    </submittedName>
</protein>
<dbReference type="PANTHER" id="PTHR42852">
    <property type="entry name" value="THIOL:DISULFIDE INTERCHANGE PROTEIN DSBE"/>
    <property type="match status" value="1"/>
</dbReference>
<dbReference type="Proteomes" id="UP000256305">
    <property type="component" value="Unassembled WGS sequence"/>
</dbReference>
<evidence type="ECO:0000256" key="1">
    <source>
        <dbReference type="ARBA" id="ARBA00023157"/>
    </source>
</evidence>
<keyword evidence="4" id="KW-1185">Reference proteome</keyword>
<reference evidence="3 4" key="1">
    <citation type="submission" date="2018-08" db="EMBL/GenBank/DDBJ databases">
        <title>Genome sequence of Halobacillus trueperi KCTC 3686.</title>
        <authorList>
            <person name="Cho K.H."/>
            <person name="Kwak M.-J."/>
            <person name="Kim B.-Y."/>
            <person name="Chun J."/>
        </authorList>
    </citation>
    <scope>NUCLEOTIDE SEQUENCE [LARGE SCALE GENOMIC DNA]</scope>
    <source>
        <strain evidence="3 4">KCTC 3686</strain>
    </source>
</reference>
<dbReference type="CDD" id="cd02971">
    <property type="entry name" value="PRX_family"/>
    <property type="match status" value="1"/>
</dbReference>
<dbReference type="PROSITE" id="PS51352">
    <property type="entry name" value="THIOREDOXIN_2"/>
    <property type="match status" value="1"/>
</dbReference>
<evidence type="ECO:0000313" key="4">
    <source>
        <dbReference type="Proteomes" id="UP000256305"/>
    </source>
</evidence>
<dbReference type="InterPro" id="IPR050553">
    <property type="entry name" value="Thioredoxin_ResA/DsbE_sf"/>
</dbReference>
<dbReference type="SUPFAM" id="SSF52833">
    <property type="entry name" value="Thioredoxin-like"/>
    <property type="match status" value="1"/>
</dbReference>
<dbReference type="PANTHER" id="PTHR42852:SF13">
    <property type="entry name" value="PROTEIN DIPZ"/>
    <property type="match status" value="1"/>
</dbReference>
<evidence type="ECO:0000313" key="3">
    <source>
        <dbReference type="EMBL" id="REJ07152.1"/>
    </source>
</evidence>
<proteinExistence type="predicted"/>
<gene>
    <name evidence="3" type="ORF">DYE48_16810</name>
</gene>
<dbReference type="InterPro" id="IPR013766">
    <property type="entry name" value="Thioredoxin_domain"/>
</dbReference>
<accession>A0A3E0J2L8</accession>
<dbReference type="InterPro" id="IPR036249">
    <property type="entry name" value="Thioredoxin-like_sf"/>
</dbReference>
<dbReference type="Pfam" id="PF00578">
    <property type="entry name" value="AhpC-TSA"/>
    <property type="match status" value="1"/>
</dbReference>
<name>A0A3E0J2L8_9BACI</name>
<dbReference type="GO" id="GO:0016491">
    <property type="term" value="F:oxidoreductase activity"/>
    <property type="evidence" value="ECO:0007669"/>
    <property type="project" value="InterPro"/>
</dbReference>
<dbReference type="Gene3D" id="3.40.30.10">
    <property type="entry name" value="Glutaredoxin"/>
    <property type="match status" value="1"/>
</dbReference>